<dbReference type="PANTHER" id="PTHR30231">
    <property type="entry name" value="DNA POLYMERASE III SUBUNIT EPSILON"/>
    <property type="match status" value="1"/>
</dbReference>
<protein>
    <submittedName>
        <fullName evidence="5">Exonuclease domain-containing protein</fullName>
    </submittedName>
</protein>
<dbReference type="InterPro" id="IPR012337">
    <property type="entry name" value="RNaseH-like_sf"/>
</dbReference>
<sequence>MIGGLLGLERRRARWAGQAPPGPVRDLLSTPQPAARTDVAELRLLAIDLETTGLDPRTDHILAVGFVPLDGLVIDLSGATRLLCRADAEVGQSAVVHGITDDALADGLELGEVVERVASALRGRVLLAHHAVIERDFLSAASQRTHGVPLLTESVDTMQLQARVLGSHTGADLPPGALRLTTARAHVGLPRYAAHEALTDALACAELYLAQVARLSGGRPLSLKALQR</sequence>
<gene>
    <name evidence="5" type="ORF">OO014_02200</name>
</gene>
<organism evidence="5 6">
    <name type="scientific">Intrasporangium calvum</name>
    <dbReference type="NCBI Taxonomy" id="53358"/>
    <lineage>
        <taxon>Bacteria</taxon>
        <taxon>Bacillati</taxon>
        <taxon>Actinomycetota</taxon>
        <taxon>Actinomycetes</taxon>
        <taxon>Micrococcales</taxon>
        <taxon>Intrasporangiaceae</taxon>
        <taxon>Intrasporangium</taxon>
    </lineage>
</organism>
<keyword evidence="1" id="KW-0540">Nuclease</keyword>
<dbReference type="GO" id="GO:0004527">
    <property type="term" value="F:exonuclease activity"/>
    <property type="evidence" value="ECO:0007669"/>
    <property type="project" value="UniProtKB-KW"/>
</dbReference>
<proteinExistence type="predicted"/>
<dbReference type="SUPFAM" id="SSF53098">
    <property type="entry name" value="Ribonuclease H-like"/>
    <property type="match status" value="1"/>
</dbReference>
<dbReference type="RefSeq" id="WP_272460631.1">
    <property type="nucleotide sequence ID" value="NZ_JAPFQL010000005.1"/>
</dbReference>
<dbReference type="PANTHER" id="PTHR30231:SF4">
    <property type="entry name" value="PROTEIN NEN2"/>
    <property type="match status" value="1"/>
</dbReference>
<dbReference type="SMART" id="SM00479">
    <property type="entry name" value="EXOIII"/>
    <property type="match status" value="1"/>
</dbReference>
<evidence type="ECO:0000256" key="1">
    <source>
        <dbReference type="ARBA" id="ARBA00022722"/>
    </source>
</evidence>
<feature type="domain" description="Exonuclease" evidence="4">
    <location>
        <begin position="43"/>
        <end position="217"/>
    </location>
</feature>
<keyword evidence="2" id="KW-0378">Hydrolase</keyword>
<evidence type="ECO:0000313" key="6">
    <source>
        <dbReference type="Proteomes" id="UP001150259"/>
    </source>
</evidence>
<dbReference type="Gene3D" id="3.30.420.10">
    <property type="entry name" value="Ribonuclease H-like superfamily/Ribonuclease H"/>
    <property type="match status" value="1"/>
</dbReference>
<keyword evidence="3 5" id="KW-0269">Exonuclease</keyword>
<dbReference type="Proteomes" id="UP001150259">
    <property type="component" value="Unassembled WGS sequence"/>
</dbReference>
<evidence type="ECO:0000313" key="5">
    <source>
        <dbReference type="EMBL" id="MDC5696053.1"/>
    </source>
</evidence>
<accession>A0ABT5GCU9</accession>
<dbReference type="InterPro" id="IPR013520">
    <property type="entry name" value="Ribonucl_H"/>
</dbReference>
<comment type="caution">
    <text evidence="5">The sequence shown here is derived from an EMBL/GenBank/DDBJ whole genome shotgun (WGS) entry which is preliminary data.</text>
</comment>
<evidence type="ECO:0000256" key="3">
    <source>
        <dbReference type="ARBA" id="ARBA00022839"/>
    </source>
</evidence>
<keyword evidence="6" id="KW-1185">Reference proteome</keyword>
<dbReference type="CDD" id="cd06127">
    <property type="entry name" value="DEDDh"/>
    <property type="match status" value="1"/>
</dbReference>
<evidence type="ECO:0000256" key="2">
    <source>
        <dbReference type="ARBA" id="ARBA00022801"/>
    </source>
</evidence>
<reference evidence="5 6" key="1">
    <citation type="submission" date="2022-11" db="EMBL/GenBank/DDBJ databases">
        <title>Anaerobic phenanthrene biodegradation by a DNRA strain PheN6.</title>
        <authorList>
            <person name="Zhang Z."/>
        </authorList>
    </citation>
    <scope>NUCLEOTIDE SEQUENCE [LARGE SCALE GENOMIC DNA]</scope>
    <source>
        <strain evidence="5 6">PheN6</strain>
    </source>
</reference>
<dbReference type="Pfam" id="PF00929">
    <property type="entry name" value="RNase_T"/>
    <property type="match status" value="1"/>
</dbReference>
<name>A0ABT5GCU9_9MICO</name>
<evidence type="ECO:0000259" key="4">
    <source>
        <dbReference type="SMART" id="SM00479"/>
    </source>
</evidence>
<dbReference type="EMBL" id="JAPFQL010000005">
    <property type="protein sequence ID" value="MDC5696053.1"/>
    <property type="molecule type" value="Genomic_DNA"/>
</dbReference>
<dbReference type="InterPro" id="IPR036397">
    <property type="entry name" value="RNaseH_sf"/>
</dbReference>